<dbReference type="InterPro" id="IPR058238">
    <property type="entry name" value="Lant_leader_dom"/>
</dbReference>
<dbReference type="InterPro" id="IPR026408">
    <property type="entry name" value="GG_sam_targ_CFB"/>
</dbReference>
<reference evidence="1 2" key="1">
    <citation type="submission" date="2018-04" db="EMBL/GenBank/DDBJ databases">
        <title>Genomic Encyclopedia of Archaeal and Bacterial Type Strains, Phase II (KMG-II): from individual species to whole genera.</title>
        <authorList>
            <person name="Goeker M."/>
        </authorList>
    </citation>
    <scope>NUCLEOTIDE SEQUENCE [LARGE SCALE GENOMIC DNA]</scope>
    <source>
        <strain evidence="1 2">DSM 25731</strain>
    </source>
</reference>
<gene>
    <name evidence="1" type="ORF">C8N46_10296</name>
</gene>
<accession>A0A2T6C2Z8</accession>
<evidence type="ECO:0000313" key="2">
    <source>
        <dbReference type="Proteomes" id="UP000244090"/>
    </source>
</evidence>
<name>A0A2T6C2Z8_9FLAO</name>
<dbReference type="NCBIfam" id="TIGR04149">
    <property type="entry name" value="GG_sam_targ_CFB"/>
    <property type="match status" value="1"/>
</dbReference>
<keyword evidence="2" id="KW-1185">Reference proteome</keyword>
<protein>
    <submittedName>
        <fullName evidence="1">Natural product</fullName>
    </submittedName>
</protein>
<dbReference type="NCBIfam" id="NF038153">
    <property type="entry name" value="lant_leader_L1a"/>
    <property type="match status" value="1"/>
</dbReference>
<sequence length="52" mass="5844">MKKQKINKLKLSKKSISVLQKLELKEIKGGTEPVSAPMSQAPDDQTICYQLQ</sequence>
<comment type="caution">
    <text evidence="1">The sequence shown here is derived from an EMBL/GenBank/DDBJ whole genome shotgun (WGS) entry which is preliminary data.</text>
</comment>
<organism evidence="1 2">
    <name type="scientific">Kordia periserrulae</name>
    <dbReference type="NCBI Taxonomy" id="701523"/>
    <lineage>
        <taxon>Bacteria</taxon>
        <taxon>Pseudomonadati</taxon>
        <taxon>Bacteroidota</taxon>
        <taxon>Flavobacteriia</taxon>
        <taxon>Flavobacteriales</taxon>
        <taxon>Flavobacteriaceae</taxon>
        <taxon>Kordia</taxon>
    </lineage>
</organism>
<dbReference type="EMBL" id="QBKT01000002">
    <property type="protein sequence ID" value="PTX62700.1"/>
    <property type="molecule type" value="Genomic_DNA"/>
</dbReference>
<dbReference type="AlphaFoldDB" id="A0A2T6C2Z8"/>
<dbReference type="Proteomes" id="UP000244090">
    <property type="component" value="Unassembled WGS sequence"/>
</dbReference>
<proteinExistence type="predicted"/>
<dbReference type="OrthoDB" id="1453584at2"/>
<dbReference type="RefSeq" id="WP_108113690.1">
    <property type="nucleotide sequence ID" value="NZ_QBKT01000002.1"/>
</dbReference>
<evidence type="ECO:0000313" key="1">
    <source>
        <dbReference type="EMBL" id="PTX62700.1"/>
    </source>
</evidence>